<sequence length="80" mass="8778">MALRAGMRLAHTTAGISHPCCGTSGPLPRLKDHLFFQRFENDGQEWLSSESDIGEPSEPRARNGPKQETTARRTAELSAV</sequence>
<dbReference type="Proteomes" id="UP000296049">
    <property type="component" value="Unassembled WGS sequence"/>
</dbReference>
<protein>
    <submittedName>
        <fullName evidence="2">Uncharacterized protein</fullName>
    </submittedName>
</protein>
<feature type="region of interest" description="Disordered" evidence="1">
    <location>
        <begin position="45"/>
        <end position="80"/>
    </location>
</feature>
<keyword evidence="3" id="KW-1185">Reference proteome</keyword>
<feature type="compositionally biased region" description="Basic and acidic residues" evidence="1">
    <location>
        <begin position="69"/>
        <end position="80"/>
    </location>
</feature>
<evidence type="ECO:0000313" key="3">
    <source>
        <dbReference type="Proteomes" id="UP000296049"/>
    </source>
</evidence>
<gene>
    <name evidence="2" type="ORF">Anapl_05938</name>
</gene>
<name>R0JBJ9_ANAPL</name>
<reference evidence="3" key="1">
    <citation type="journal article" date="2013" name="Nat. Genet.">
        <title>The duck genome and transcriptome provide insight into an avian influenza virus reservoir species.</title>
        <authorList>
            <person name="Huang Y."/>
            <person name="Li Y."/>
            <person name="Burt D.W."/>
            <person name="Chen H."/>
            <person name="Zhang Y."/>
            <person name="Qian W."/>
            <person name="Kim H."/>
            <person name="Gan S."/>
            <person name="Zhao Y."/>
            <person name="Li J."/>
            <person name="Yi K."/>
            <person name="Feng H."/>
            <person name="Zhu P."/>
            <person name="Li B."/>
            <person name="Liu Q."/>
            <person name="Fairley S."/>
            <person name="Magor K.E."/>
            <person name="Du Z."/>
            <person name="Hu X."/>
            <person name="Goodman L."/>
            <person name="Tafer H."/>
            <person name="Vignal A."/>
            <person name="Lee T."/>
            <person name="Kim K.W."/>
            <person name="Sheng Z."/>
            <person name="An Y."/>
            <person name="Searle S."/>
            <person name="Herrero J."/>
            <person name="Groenen M.A."/>
            <person name="Crooijmans R.P."/>
            <person name="Faraut T."/>
            <person name="Cai Q."/>
            <person name="Webster R.G."/>
            <person name="Aldridge J.R."/>
            <person name="Warren W.C."/>
            <person name="Bartschat S."/>
            <person name="Kehr S."/>
            <person name="Marz M."/>
            <person name="Stadler P.F."/>
            <person name="Smith J."/>
            <person name="Kraus R.H."/>
            <person name="Zhao Y."/>
            <person name="Ren L."/>
            <person name="Fei J."/>
            <person name="Morisson M."/>
            <person name="Kaiser P."/>
            <person name="Griffin D.K."/>
            <person name="Rao M."/>
            <person name="Pitel F."/>
            <person name="Wang J."/>
            <person name="Li N."/>
        </authorList>
    </citation>
    <scope>NUCLEOTIDE SEQUENCE [LARGE SCALE GENOMIC DNA]</scope>
</reference>
<organism evidence="2 3">
    <name type="scientific">Anas platyrhynchos</name>
    <name type="common">Mallard</name>
    <name type="synonym">Anas boschas</name>
    <dbReference type="NCBI Taxonomy" id="8839"/>
    <lineage>
        <taxon>Eukaryota</taxon>
        <taxon>Metazoa</taxon>
        <taxon>Chordata</taxon>
        <taxon>Craniata</taxon>
        <taxon>Vertebrata</taxon>
        <taxon>Euteleostomi</taxon>
        <taxon>Archelosauria</taxon>
        <taxon>Archosauria</taxon>
        <taxon>Dinosauria</taxon>
        <taxon>Saurischia</taxon>
        <taxon>Theropoda</taxon>
        <taxon>Coelurosauria</taxon>
        <taxon>Aves</taxon>
        <taxon>Neognathae</taxon>
        <taxon>Galloanserae</taxon>
        <taxon>Anseriformes</taxon>
        <taxon>Anatidae</taxon>
        <taxon>Anatinae</taxon>
        <taxon>Anas</taxon>
    </lineage>
</organism>
<accession>R0JBJ9</accession>
<dbReference type="EMBL" id="KB744667">
    <property type="protein sequence ID" value="EOA94645.1"/>
    <property type="molecule type" value="Genomic_DNA"/>
</dbReference>
<dbReference type="AlphaFoldDB" id="R0JBJ9"/>
<evidence type="ECO:0000256" key="1">
    <source>
        <dbReference type="SAM" id="MobiDB-lite"/>
    </source>
</evidence>
<proteinExistence type="predicted"/>
<evidence type="ECO:0000313" key="2">
    <source>
        <dbReference type="EMBL" id="EOA94645.1"/>
    </source>
</evidence>